<dbReference type="InterPro" id="IPR036291">
    <property type="entry name" value="NAD(P)-bd_dom_sf"/>
</dbReference>
<dbReference type="Pfam" id="PF00106">
    <property type="entry name" value="adh_short"/>
    <property type="match status" value="1"/>
</dbReference>
<evidence type="ECO:0008006" key="6">
    <source>
        <dbReference type="Google" id="ProtNLM"/>
    </source>
</evidence>
<dbReference type="PANTHER" id="PTHR43976">
    <property type="entry name" value="SHORT CHAIN DEHYDROGENASE"/>
    <property type="match status" value="1"/>
</dbReference>
<dbReference type="PANTHER" id="PTHR43976:SF16">
    <property type="entry name" value="SHORT-CHAIN DEHYDROGENASE_REDUCTASE FAMILY PROTEIN"/>
    <property type="match status" value="1"/>
</dbReference>
<dbReference type="PRINTS" id="PR00081">
    <property type="entry name" value="GDHRDH"/>
</dbReference>
<dbReference type="OrthoDB" id="1274115at2759"/>
<evidence type="ECO:0000256" key="1">
    <source>
        <dbReference type="ARBA" id="ARBA00006484"/>
    </source>
</evidence>
<protein>
    <recommendedName>
        <fullName evidence="6">NAD(P)-binding protein</fullName>
    </recommendedName>
</protein>
<dbReference type="Proteomes" id="UP001140091">
    <property type="component" value="Unassembled WGS sequence"/>
</dbReference>
<reference evidence="4" key="1">
    <citation type="submission" date="2022-06" db="EMBL/GenBank/DDBJ databases">
        <title>Genome Sequence of Candolleomyces eurysporus.</title>
        <authorList>
            <person name="Buettner E."/>
        </authorList>
    </citation>
    <scope>NUCLEOTIDE SEQUENCE</scope>
    <source>
        <strain evidence="4">VTCC 930004</strain>
    </source>
</reference>
<proteinExistence type="inferred from homology"/>
<dbReference type="Gene3D" id="3.40.50.720">
    <property type="entry name" value="NAD(P)-binding Rossmann-like Domain"/>
    <property type="match status" value="1"/>
</dbReference>
<dbReference type="SUPFAM" id="SSF51735">
    <property type="entry name" value="NAD(P)-binding Rossmann-fold domains"/>
    <property type="match status" value="1"/>
</dbReference>
<dbReference type="InterPro" id="IPR051911">
    <property type="entry name" value="SDR_oxidoreductase"/>
</dbReference>
<accession>A0A9W8MKL2</accession>
<gene>
    <name evidence="4" type="ORF">H1R20_g3685</name>
</gene>
<name>A0A9W8MKL2_9AGAR</name>
<keyword evidence="2" id="KW-0560">Oxidoreductase</keyword>
<dbReference type="PRINTS" id="PR00080">
    <property type="entry name" value="SDRFAMILY"/>
</dbReference>
<organism evidence="4 5">
    <name type="scientific">Candolleomyces eurysporus</name>
    <dbReference type="NCBI Taxonomy" id="2828524"/>
    <lineage>
        <taxon>Eukaryota</taxon>
        <taxon>Fungi</taxon>
        <taxon>Dikarya</taxon>
        <taxon>Basidiomycota</taxon>
        <taxon>Agaricomycotina</taxon>
        <taxon>Agaricomycetes</taxon>
        <taxon>Agaricomycetidae</taxon>
        <taxon>Agaricales</taxon>
        <taxon>Agaricineae</taxon>
        <taxon>Psathyrellaceae</taxon>
        <taxon>Candolleomyces</taxon>
    </lineage>
</organism>
<keyword evidence="5" id="KW-1185">Reference proteome</keyword>
<evidence type="ECO:0000256" key="3">
    <source>
        <dbReference type="RuleBase" id="RU000363"/>
    </source>
</evidence>
<dbReference type="GO" id="GO:0016491">
    <property type="term" value="F:oxidoreductase activity"/>
    <property type="evidence" value="ECO:0007669"/>
    <property type="project" value="UniProtKB-KW"/>
</dbReference>
<sequence length="279" mass="29986">MSSPPLVWLITGTSSGIGRDLALAALSRGDKVIATARGRSVSKLEDLKNAGAATLQLDVTSTLEELHQVAKEAIGIYGRVDVLVNNAEETTPEETFDQFNTNVFGALNVARAFLPYMRIKKSGIIMWIGSVVGWQSLPYGGLYSASKWALRGISDTLNDEILPLGLKSVCIDLGSFRTAFLGDTQRGPPVSRIPDYQPLTDIVEARFQADNGKQPGNPAVVVEVLVDLAHGTGPIKGKAFPTSINLGSDSYSVAKKASEDALARLEEWKAVSYSTDFEK</sequence>
<dbReference type="EMBL" id="JANBPK010000744">
    <property type="protein sequence ID" value="KAJ2933397.1"/>
    <property type="molecule type" value="Genomic_DNA"/>
</dbReference>
<dbReference type="AlphaFoldDB" id="A0A9W8MKL2"/>
<feature type="non-terminal residue" evidence="4">
    <location>
        <position position="279"/>
    </location>
</feature>
<evidence type="ECO:0000313" key="5">
    <source>
        <dbReference type="Proteomes" id="UP001140091"/>
    </source>
</evidence>
<comment type="similarity">
    <text evidence="1 3">Belongs to the short-chain dehydrogenases/reductases (SDR) family.</text>
</comment>
<evidence type="ECO:0000256" key="2">
    <source>
        <dbReference type="ARBA" id="ARBA00023002"/>
    </source>
</evidence>
<evidence type="ECO:0000313" key="4">
    <source>
        <dbReference type="EMBL" id="KAJ2933397.1"/>
    </source>
</evidence>
<dbReference type="CDD" id="cd05374">
    <property type="entry name" value="17beta-HSD-like_SDR_c"/>
    <property type="match status" value="1"/>
</dbReference>
<comment type="caution">
    <text evidence="4">The sequence shown here is derived from an EMBL/GenBank/DDBJ whole genome shotgun (WGS) entry which is preliminary data.</text>
</comment>
<dbReference type="InterPro" id="IPR002347">
    <property type="entry name" value="SDR_fam"/>
</dbReference>